<dbReference type="EMBL" id="WQNE01000021">
    <property type="protein sequence ID" value="MVT76004.1"/>
    <property type="molecule type" value="Genomic_DNA"/>
</dbReference>
<evidence type="ECO:0000313" key="3">
    <source>
        <dbReference type="Proteomes" id="UP000449969"/>
    </source>
</evidence>
<evidence type="ECO:0000313" key="2">
    <source>
        <dbReference type="EMBL" id="MVT76004.1"/>
    </source>
</evidence>
<proteinExistence type="predicted"/>
<comment type="caution">
    <text evidence="2">The sequence shown here is derived from an EMBL/GenBank/DDBJ whole genome shotgun (WGS) entry which is preliminary data.</text>
</comment>
<keyword evidence="1" id="KW-0472">Membrane</keyword>
<protein>
    <submittedName>
        <fullName evidence="2">Uncharacterized protein</fullName>
    </submittedName>
</protein>
<organism evidence="2 3">
    <name type="scientific">Bradyrhizobium cajani</name>
    <dbReference type="NCBI Taxonomy" id="1928661"/>
    <lineage>
        <taxon>Bacteria</taxon>
        <taxon>Pseudomonadati</taxon>
        <taxon>Pseudomonadota</taxon>
        <taxon>Alphaproteobacteria</taxon>
        <taxon>Hyphomicrobiales</taxon>
        <taxon>Nitrobacteraceae</taxon>
        <taxon>Bradyrhizobium</taxon>
    </lineage>
</organism>
<evidence type="ECO:0000256" key="1">
    <source>
        <dbReference type="SAM" id="Phobius"/>
    </source>
</evidence>
<gene>
    <name evidence="2" type="ORF">GPL20_23645</name>
</gene>
<dbReference type="AlphaFoldDB" id="A0A844TJG0"/>
<name>A0A844TJG0_9BRAD</name>
<keyword evidence="1" id="KW-1133">Transmembrane helix</keyword>
<keyword evidence="1" id="KW-0812">Transmembrane</keyword>
<dbReference type="Proteomes" id="UP000449969">
    <property type="component" value="Unassembled WGS sequence"/>
</dbReference>
<reference evidence="2 3" key="1">
    <citation type="submission" date="2019-12" db="EMBL/GenBank/DDBJ databases">
        <title>Draft genome sequences Bradyrhizobium cajani AMBPC1010, Bradyrhizobium pachyrhizi AMBPC1040 and Bradyrhizobium yuanmingense ALSPC3051, three plant growth promoting strains isolated from nodules of Cajanus cajan L. in Dominican Republic.</title>
        <authorList>
            <person name="Flores-Felix J.D."/>
            <person name="Araujo J."/>
            <person name="Diaz-Alcantara C."/>
            <person name="Gonzalez-Andres F."/>
            <person name="Velazquez E."/>
        </authorList>
    </citation>
    <scope>NUCLEOTIDE SEQUENCE [LARGE SCALE GENOMIC DNA]</scope>
    <source>
        <strain evidence="2 3">1010</strain>
    </source>
</reference>
<accession>A0A844TJG0</accession>
<feature type="transmembrane region" description="Helical" evidence="1">
    <location>
        <begin position="74"/>
        <end position="93"/>
    </location>
</feature>
<keyword evidence="3" id="KW-1185">Reference proteome</keyword>
<dbReference type="RefSeq" id="WP_157332108.1">
    <property type="nucleotide sequence ID" value="NZ_JANADL010000004.1"/>
</dbReference>
<sequence length="102" mass="11354">MSDDLLTAGVELKGYVTTLLENLEKDVDEQFDKWCDAVTGYLAHLIGCYEGAQNDQVSVLREQEQERQRALQRALFLLNFLAIGVTAWLGVALEKAAGPRVL</sequence>